<evidence type="ECO:0000313" key="7">
    <source>
        <dbReference type="Proteomes" id="UP000717515"/>
    </source>
</evidence>
<dbReference type="GO" id="GO:0004497">
    <property type="term" value="F:monooxygenase activity"/>
    <property type="evidence" value="ECO:0007669"/>
    <property type="project" value="InterPro"/>
</dbReference>
<proteinExistence type="inferred from homology"/>
<comment type="caution">
    <text evidence="6">The sequence shown here is derived from an EMBL/GenBank/DDBJ whole genome shotgun (WGS) entry which is preliminary data.</text>
</comment>
<dbReference type="InterPro" id="IPR050562">
    <property type="entry name" value="FAD_mOase_fung"/>
</dbReference>
<accession>A0A9P8AAX6</accession>
<keyword evidence="3" id="KW-0274">FAD</keyword>
<dbReference type="PANTHER" id="PTHR47356">
    <property type="entry name" value="FAD-DEPENDENT MONOOXYGENASE ASQG-RELATED"/>
    <property type="match status" value="1"/>
</dbReference>
<evidence type="ECO:0000256" key="3">
    <source>
        <dbReference type="ARBA" id="ARBA00022827"/>
    </source>
</evidence>
<sequence length="885" mass="99639">MEPNIHVIIVGAGIGGLMLATLLEKAGTSYQVLEKSEELKPLGCAVTLSSVGHLFEQLGLRDDLNELSKPFGALHLCQEDMSLVGSFYTRKPGHDVEENYGDYARAVSRPDLVRLLMKQVNPNRVHFSKRVVSTTQDRDRVSVTCRDGTAYSGSILVGADGAYSKVRENMYEELQMANALPWVDSLPLRYGYECAVGVAENLDPELYPVVEEKYCEFVACLGKKIPYSWWLIPLTSNRVGWMIVHDIRDQNLTAADKPEWSPVDAIKMCNSTRHFTCPYGGTMGDIIDATPQVSKIMLEDKFFTTWHSGRVVLLGDACHKMVPFGGMGANMAIQSALKLANVIYDIESDSQQDIKWAFDEYFEDRQGDCKGAVNASNYNGAFIHAKGLIANALRYVIKWVPNWLVKIGQDKLNSKRQQASFLPFVKMRGKFQNTAPPVPSLRRPIFEKSKDVNNLSIAVSLGPLMQIFEQLGMYEEILSLSKPVAEVGIRGDQLTSRGSYRWLNPGKDIADRYGDHIRAIARSDLLNLLLRQIPTSKVHFNKRVLIVKQEDEKVRMRCQDNSAYSGTMVVGADGSYSSIRQNLYRDLERAGILPKTDACPPAYHYDCLVGITEPLDAVKYPVFKNDFTELQIMAGKNVPYDLWVTPLTDNRIAWMSFYNVQADGSAAERSFRFSEWDSNAALQMCSRVRHLPCVYGGSLGDLIDKTPKNRISKIMVADKYFNTWYHKRVLLLGSGMDSRIDKGVLLQRSCHKILPFGSNGVDMAFLSALELANLLYEMPTSNQNEITLIFEKYFQARHKVAKSSVEVSRRTGIMINRKLWLWSELMRPLVYLAIRSTIKNYEETVATFRPQAIFLPLVELRGSAKNKIMTPPKVLSCTSTSSKEE</sequence>
<name>A0A9P8AAX6_MORAP</name>
<protein>
    <recommendedName>
        <fullName evidence="5">FAD-binding domain-containing protein</fullName>
    </recommendedName>
</protein>
<comment type="similarity">
    <text evidence="1">Belongs to the paxM FAD-dependent monooxygenase family.</text>
</comment>
<dbReference type="Pfam" id="PF01494">
    <property type="entry name" value="FAD_binding_3"/>
    <property type="match status" value="2"/>
</dbReference>
<organism evidence="6 7">
    <name type="scientific">Mortierella alpina</name>
    <name type="common">Oleaginous fungus</name>
    <name type="synonym">Mortierella renispora</name>
    <dbReference type="NCBI Taxonomy" id="64518"/>
    <lineage>
        <taxon>Eukaryota</taxon>
        <taxon>Fungi</taxon>
        <taxon>Fungi incertae sedis</taxon>
        <taxon>Mucoromycota</taxon>
        <taxon>Mortierellomycotina</taxon>
        <taxon>Mortierellomycetes</taxon>
        <taxon>Mortierellales</taxon>
        <taxon>Mortierellaceae</taxon>
        <taxon>Mortierella</taxon>
    </lineage>
</organism>
<feature type="domain" description="FAD-binding" evidence="5">
    <location>
        <begin position="6"/>
        <end position="174"/>
    </location>
</feature>
<keyword evidence="4" id="KW-0560">Oxidoreductase</keyword>
<feature type="domain" description="FAD-binding" evidence="5">
    <location>
        <begin position="292"/>
        <end position="346"/>
    </location>
</feature>
<dbReference type="PANTHER" id="PTHR47356:SF2">
    <property type="entry name" value="FAD-BINDING DOMAIN-CONTAINING PROTEIN-RELATED"/>
    <property type="match status" value="1"/>
</dbReference>
<keyword evidence="2" id="KW-0285">Flavoprotein</keyword>
<evidence type="ECO:0000256" key="1">
    <source>
        <dbReference type="ARBA" id="ARBA00007992"/>
    </source>
</evidence>
<evidence type="ECO:0000256" key="2">
    <source>
        <dbReference type="ARBA" id="ARBA00022630"/>
    </source>
</evidence>
<dbReference type="Proteomes" id="UP000717515">
    <property type="component" value="Unassembled WGS sequence"/>
</dbReference>
<evidence type="ECO:0000313" key="6">
    <source>
        <dbReference type="EMBL" id="KAG9325921.1"/>
    </source>
</evidence>
<gene>
    <name evidence="6" type="ORF">KVV02_001318</name>
</gene>
<dbReference type="PRINTS" id="PR00420">
    <property type="entry name" value="RNGMNOXGNASE"/>
</dbReference>
<dbReference type="GO" id="GO:0071949">
    <property type="term" value="F:FAD binding"/>
    <property type="evidence" value="ECO:0007669"/>
    <property type="project" value="InterPro"/>
</dbReference>
<evidence type="ECO:0000259" key="5">
    <source>
        <dbReference type="Pfam" id="PF01494"/>
    </source>
</evidence>
<dbReference type="AlphaFoldDB" id="A0A9P8AAX6"/>
<dbReference type="SUPFAM" id="SSF51905">
    <property type="entry name" value="FAD/NAD(P)-binding domain"/>
    <property type="match status" value="2"/>
</dbReference>
<reference evidence="6" key="1">
    <citation type="submission" date="2021-07" db="EMBL/GenBank/DDBJ databases">
        <title>Draft genome of Mortierella alpina, strain LL118, isolated from an aspen leaf litter sample.</title>
        <authorList>
            <person name="Yang S."/>
            <person name="Vinatzer B.A."/>
        </authorList>
    </citation>
    <scope>NUCLEOTIDE SEQUENCE</scope>
    <source>
        <strain evidence="6">LL118</strain>
    </source>
</reference>
<evidence type="ECO:0000256" key="4">
    <source>
        <dbReference type="ARBA" id="ARBA00023002"/>
    </source>
</evidence>
<dbReference type="Gene3D" id="3.50.50.60">
    <property type="entry name" value="FAD/NAD(P)-binding domain"/>
    <property type="match status" value="2"/>
</dbReference>
<dbReference type="EMBL" id="JAIFTL010000030">
    <property type="protein sequence ID" value="KAG9325921.1"/>
    <property type="molecule type" value="Genomic_DNA"/>
</dbReference>
<dbReference type="InterPro" id="IPR002938">
    <property type="entry name" value="FAD-bd"/>
</dbReference>
<dbReference type="InterPro" id="IPR036188">
    <property type="entry name" value="FAD/NAD-bd_sf"/>
</dbReference>